<dbReference type="NCBIfam" id="TIGR01640">
    <property type="entry name" value="F_box_assoc_1"/>
    <property type="match status" value="1"/>
</dbReference>
<dbReference type="InterPro" id="IPR001810">
    <property type="entry name" value="F-box_dom"/>
</dbReference>
<dbReference type="InterPro" id="IPR036047">
    <property type="entry name" value="F-box-like_dom_sf"/>
</dbReference>
<dbReference type="AlphaFoldDB" id="V4M635"/>
<accession>V4M635</accession>
<dbReference type="SUPFAM" id="SSF81383">
    <property type="entry name" value="F-box domain"/>
    <property type="match status" value="1"/>
</dbReference>
<dbReference type="InterPro" id="IPR017451">
    <property type="entry name" value="F-box-assoc_interact_dom"/>
</dbReference>
<dbReference type="PANTHER" id="PTHR31672">
    <property type="entry name" value="BNACNNG10540D PROTEIN"/>
    <property type="match status" value="1"/>
</dbReference>
<evidence type="ECO:0000313" key="3">
    <source>
        <dbReference type="Proteomes" id="UP000030689"/>
    </source>
</evidence>
<dbReference type="SMART" id="SM00256">
    <property type="entry name" value="FBOX"/>
    <property type="match status" value="1"/>
</dbReference>
<proteinExistence type="predicted"/>
<dbReference type="Pfam" id="PF07734">
    <property type="entry name" value="FBA_1"/>
    <property type="match status" value="1"/>
</dbReference>
<protein>
    <recommendedName>
        <fullName evidence="1">F-box domain-containing protein</fullName>
    </recommendedName>
</protein>
<evidence type="ECO:0000259" key="1">
    <source>
        <dbReference type="PROSITE" id="PS50181"/>
    </source>
</evidence>
<dbReference type="EMBL" id="KI517408">
    <property type="protein sequence ID" value="ESQ47768.1"/>
    <property type="molecule type" value="Genomic_DNA"/>
</dbReference>
<organism evidence="2 3">
    <name type="scientific">Eutrema salsugineum</name>
    <name type="common">Saltwater cress</name>
    <name type="synonym">Sisymbrium salsugineum</name>
    <dbReference type="NCBI Taxonomy" id="72664"/>
    <lineage>
        <taxon>Eukaryota</taxon>
        <taxon>Viridiplantae</taxon>
        <taxon>Streptophyta</taxon>
        <taxon>Embryophyta</taxon>
        <taxon>Tracheophyta</taxon>
        <taxon>Spermatophyta</taxon>
        <taxon>Magnoliopsida</taxon>
        <taxon>eudicotyledons</taxon>
        <taxon>Gunneridae</taxon>
        <taxon>Pentapetalae</taxon>
        <taxon>rosids</taxon>
        <taxon>malvids</taxon>
        <taxon>Brassicales</taxon>
        <taxon>Brassicaceae</taxon>
        <taxon>Eutremeae</taxon>
        <taxon>Eutrema</taxon>
    </lineage>
</organism>
<keyword evidence="3" id="KW-1185">Reference proteome</keyword>
<dbReference type="KEGG" id="eus:EUTSA_v10022270mg"/>
<dbReference type="CDD" id="cd22157">
    <property type="entry name" value="F-box_AtFBW1-like"/>
    <property type="match status" value="1"/>
</dbReference>
<dbReference type="InterPro" id="IPR050796">
    <property type="entry name" value="SCF_F-box_component"/>
</dbReference>
<dbReference type="OrthoDB" id="1029991at2759"/>
<dbReference type="Pfam" id="PF00646">
    <property type="entry name" value="F-box"/>
    <property type="match status" value="1"/>
</dbReference>
<sequence>MMKKTSIKHLPEDLMVEILSRVPAVYLGRSRSTSKGWNALIKDGKFVKKHSANAPRQSVVIMLIGFRVYLARFYIHGLEENVIKVTSQFSLKDPISNPSKEVYIVDIFHCDGLLLCTTKDNRLVVWNPCSGETRWMIKPKNSYSNFGYYSLGKSSCNKYKILRVDQHGNGYISPCLVEYEIYDFTSNSWRSVGKTRDWSIPRIKMRGVSVNGDTYWLAHSFSGDSPMKKDMLLCFDFSTERFERESLPVDHFSYHPMALPMTREEQKLCLLALRDCNLPVPHIDLWIATKIESTGVMSWRKFLTVERADPWEFLTFNIGMSYLADQEYKVLVCPGKHGNSNRFLHIVGDDKYVQVDHHDAGSKCSLLLSYVPTLVHIQ</sequence>
<dbReference type="InterPro" id="IPR011043">
    <property type="entry name" value="Gal_Oxase/kelch_b-propeller"/>
</dbReference>
<feature type="domain" description="F-box" evidence="1">
    <location>
        <begin position="4"/>
        <end position="50"/>
    </location>
</feature>
<dbReference type="PANTHER" id="PTHR31672:SF13">
    <property type="entry name" value="F-BOX PROTEIN CPR30-LIKE"/>
    <property type="match status" value="1"/>
</dbReference>
<dbReference type="SUPFAM" id="SSF50965">
    <property type="entry name" value="Galactose oxidase, central domain"/>
    <property type="match status" value="1"/>
</dbReference>
<gene>
    <name evidence="2" type="ORF">EUTSA_v10022270mg</name>
</gene>
<dbReference type="Gramene" id="ESQ47768">
    <property type="protein sequence ID" value="ESQ47768"/>
    <property type="gene ID" value="EUTSA_v10022270mg"/>
</dbReference>
<dbReference type="Proteomes" id="UP000030689">
    <property type="component" value="Unassembled WGS sequence"/>
</dbReference>
<name>V4M635_EUTSA</name>
<reference evidence="2 3" key="1">
    <citation type="journal article" date="2013" name="Front. Plant Sci.">
        <title>The Reference Genome of the Halophytic Plant Eutrema salsugineum.</title>
        <authorList>
            <person name="Yang R."/>
            <person name="Jarvis D.E."/>
            <person name="Chen H."/>
            <person name="Beilstein M.A."/>
            <person name="Grimwood J."/>
            <person name="Jenkins J."/>
            <person name="Shu S."/>
            <person name="Prochnik S."/>
            <person name="Xin M."/>
            <person name="Ma C."/>
            <person name="Schmutz J."/>
            <person name="Wing R.A."/>
            <person name="Mitchell-Olds T."/>
            <person name="Schumaker K.S."/>
            <person name="Wang X."/>
        </authorList>
    </citation>
    <scope>NUCLEOTIDE SEQUENCE [LARGE SCALE GENOMIC DNA]</scope>
</reference>
<dbReference type="STRING" id="72664.V4M635"/>
<dbReference type="PROSITE" id="PS50181">
    <property type="entry name" value="FBOX"/>
    <property type="match status" value="1"/>
</dbReference>
<dbReference type="InterPro" id="IPR006527">
    <property type="entry name" value="F-box-assoc_dom_typ1"/>
</dbReference>
<evidence type="ECO:0000313" key="2">
    <source>
        <dbReference type="EMBL" id="ESQ47768.1"/>
    </source>
</evidence>
<dbReference type="OMA" id="YKISSNC"/>
<dbReference type="Gene3D" id="1.20.1280.50">
    <property type="match status" value="1"/>
</dbReference>